<dbReference type="RefSeq" id="WP_311667784.1">
    <property type="nucleotide sequence ID" value="NZ_JAVREO010000008.1"/>
</dbReference>
<gene>
    <name evidence="3" type="ORF">RM844_15545</name>
</gene>
<feature type="region of interest" description="Disordered" evidence="1">
    <location>
        <begin position="1"/>
        <end position="33"/>
    </location>
</feature>
<evidence type="ECO:0000259" key="2">
    <source>
        <dbReference type="Pfam" id="PF04149"/>
    </source>
</evidence>
<evidence type="ECO:0000313" key="3">
    <source>
        <dbReference type="EMBL" id="MDT0267700.1"/>
    </source>
</evidence>
<organism evidence="3 4">
    <name type="scientific">Streptomyces chisholmiae</name>
    <dbReference type="NCBI Taxonomy" id="3075540"/>
    <lineage>
        <taxon>Bacteria</taxon>
        <taxon>Bacillati</taxon>
        <taxon>Actinomycetota</taxon>
        <taxon>Actinomycetes</taxon>
        <taxon>Kitasatosporales</taxon>
        <taxon>Streptomycetaceae</taxon>
        <taxon>Streptomyces</taxon>
    </lineage>
</organism>
<dbReference type="InterPro" id="IPR007278">
    <property type="entry name" value="DUF397"/>
</dbReference>
<evidence type="ECO:0000256" key="1">
    <source>
        <dbReference type="SAM" id="MobiDB-lite"/>
    </source>
</evidence>
<sequence>MKTNENPWRKSSYSSGNGGECLEVRDDAPGTVPVRDSKVEDGPILNLPAAAWSTFLTLVKR</sequence>
<name>A0ABU2JRT5_9ACTN</name>
<comment type="caution">
    <text evidence="3">The sequence shown here is derived from an EMBL/GenBank/DDBJ whole genome shotgun (WGS) entry which is preliminary data.</text>
</comment>
<dbReference type="Pfam" id="PF04149">
    <property type="entry name" value="DUF397"/>
    <property type="match status" value="1"/>
</dbReference>
<evidence type="ECO:0000313" key="4">
    <source>
        <dbReference type="Proteomes" id="UP001183410"/>
    </source>
</evidence>
<proteinExistence type="predicted"/>
<keyword evidence="4" id="KW-1185">Reference proteome</keyword>
<feature type="compositionally biased region" description="Polar residues" evidence="1">
    <location>
        <begin position="1"/>
        <end position="15"/>
    </location>
</feature>
<dbReference type="EMBL" id="JAVREO010000008">
    <property type="protein sequence ID" value="MDT0267700.1"/>
    <property type="molecule type" value="Genomic_DNA"/>
</dbReference>
<accession>A0ABU2JRT5</accession>
<dbReference type="Proteomes" id="UP001183410">
    <property type="component" value="Unassembled WGS sequence"/>
</dbReference>
<reference evidence="4" key="1">
    <citation type="submission" date="2023-07" db="EMBL/GenBank/DDBJ databases">
        <title>30 novel species of actinomycetes from the DSMZ collection.</title>
        <authorList>
            <person name="Nouioui I."/>
        </authorList>
    </citation>
    <scope>NUCLEOTIDE SEQUENCE [LARGE SCALE GENOMIC DNA]</scope>
    <source>
        <strain evidence="4">DSM 44915</strain>
    </source>
</reference>
<protein>
    <submittedName>
        <fullName evidence="3">DUF397 domain-containing protein</fullName>
    </submittedName>
</protein>
<feature type="domain" description="DUF397" evidence="2">
    <location>
        <begin position="8"/>
        <end position="60"/>
    </location>
</feature>